<feature type="region of interest" description="Disordered" evidence="6">
    <location>
        <begin position="262"/>
        <end position="322"/>
    </location>
</feature>
<dbReference type="PANTHER" id="PTHR31609">
    <property type="entry name" value="YDJC DEACETYLASE FAMILY MEMBER"/>
    <property type="match status" value="1"/>
</dbReference>
<organism evidence="7 8">
    <name type="scientific">Paenibacillus thalictri</name>
    <dbReference type="NCBI Taxonomy" id="2527873"/>
    <lineage>
        <taxon>Bacteria</taxon>
        <taxon>Bacillati</taxon>
        <taxon>Bacillota</taxon>
        <taxon>Bacilli</taxon>
        <taxon>Bacillales</taxon>
        <taxon>Paenibacillaceae</taxon>
        <taxon>Paenibacillus</taxon>
    </lineage>
</organism>
<evidence type="ECO:0000256" key="5">
    <source>
        <dbReference type="ARBA" id="ARBA00023277"/>
    </source>
</evidence>
<dbReference type="InterPro" id="IPR011330">
    <property type="entry name" value="Glyco_hydro/deAcase_b/a-brl"/>
</dbReference>
<dbReference type="Gene3D" id="3.20.20.370">
    <property type="entry name" value="Glycoside hydrolase/deacetylase"/>
    <property type="match status" value="1"/>
</dbReference>
<dbReference type="PANTHER" id="PTHR31609:SF1">
    <property type="entry name" value="CARBOHYDRATE DEACETYLASE"/>
    <property type="match status" value="1"/>
</dbReference>
<keyword evidence="8" id="KW-1185">Reference proteome</keyword>
<feature type="compositionally biased region" description="Basic residues" evidence="6">
    <location>
        <begin position="272"/>
        <end position="300"/>
    </location>
</feature>
<protein>
    <submittedName>
        <fullName evidence="7">ChbG/HpnK family deacetylase</fullName>
    </submittedName>
</protein>
<keyword evidence="4" id="KW-0460">Magnesium</keyword>
<evidence type="ECO:0000256" key="3">
    <source>
        <dbReference type="ARBA" id="ARBA00022801"/>
    </source>
</evidence>
<dbReference type="GO" id="GO:0019213">
    <property type="term" value="F:deacetylase activity"/>
    <property type="evidence" value="ECO:0007669"/>
    <property type="project" value="TreeGrafter"/>
</dbReference>
<dbReference type="InterPro" id="IPR006879">
    <property type="entry name" value="YdjC-like"/>
</dbReference>
<comment type="caution">
    <text evidence="7">The sequence shown here is derived from an EMBL/GenBank/DDBJ whole genome shotgun (WGS) entry which is preliminary data.</text>
</comment>
<name>A0A4Q9DX62_9BACL</name>
<comment type="cofactor">
    <cofactor evidence="1">
        <name>Mg(2+)</name>
        <dbReference type="ChEBI" id="CHEBI:18420"/>
    </cofactor>
</comment>
<dbReference type="Proteomes" id="UP000293142">
    <property type="component" value="Unassembled WGS sequence"/>
</dbReference>
<evidence type="ECO:0000313" key="8">
    <source>
        <dbReference type="Proteomes" id="UP000293142"/>
    </source>
</evidence>
<feature type="compositionally biased region" description="Basic residues" evidence="6">
    <location>
        <begin position="309"/>
        <end position="322"/>
    </location>
</feature>
<dbReference type="GO" id="GO:0046872">
    <property type="term" value="F:metal ion binding"/>
    <property type="evidence" value="ECO:0007669"/>
    <property type="project" value="UniProtKB-KW"/>
</dbReference>
<evidence type="ECO:0000256" key="4">
    <source>
        <dbReference type="ARBA" id="ARBA00022842"/>
    </source>
</evidence>
<dbReference type="GO" id="GO:0016787">
    <property type="term" value="F:hydrolase activity"/>
    <property type="evidence" value="ECO:0007669"/>
    <property type="project" value="UniProtKB-KW"/>
</dbReference>
<accession>A0A4Q9DX62</accession>
<reference evidence="7 8" key="1">
    <citation type="submission" date="2019-02" db="EMBL/GenBank/DDBJ databases">
        <title>Paenibacillus sp. nov., isolated from surface-sterilized tissue of Thalictrum simplex L.</title>
        <authorList>
            <person name="Tuo L."/>
        </authorList>
    </citation>
    <scope>NUCLEOTIDE SEQUENCE [LARGE SCALE GENOMIC DNA]</scope>
    <source>
        <strain evidence="7 8">N2SHLJ1</strain>
    </source>
</reference>
<proteinExistence type="predicted"/>
<dbReference type="Pfam" id="PF04794">
    <property type="entry name" value="YdjC"/>
    <property type="match status" value="1"/>
</dbReference>
<evidence type="ECO:0000256" key="2">
    <source>
        <dbReference type="ARBA" id="ARBA00022723"/>
    </source>
</evidence>
<gene>
    <name evidence="7" type="ORF">EYB31_01520</name>
</gene>
<dbReference type="RefSeq" id="WP_131011491.1">
    <property type="nucleotide sequence ID" value="NZ_SIRE01000002.1"/>
</dbReference>
<dbReference type="AlphaFoldDB" id="A0A4Q9DX62"/>
<dbReference type="GO" id="GO:0005975">
    <property type="term" value="P:carbohydrate metabolic process"/>
    <property type="evidence" value="ECO:0007669"/>
    <property type="project" value="InterPro"/>
</dbReference>
<dbReference type="EMBL" id="SIRE01000002">
    <property type="protein sequence ID" value="TBL81704.1"/>
    <property type="molecule type" value="Genomic_DNA"/>
</dbReference>
<keyword evidence="3" id="KW-0378">Hydrolase</keyword>
<keyword evidence="5" id="KW-0119">Carbohydrate metabolism</keyword>
<evidence type="ECO:0000256" key="6">
    <source>
        <dbReference type="SAM" id="MobiDB-lite"/>
    </source>
</evidence>
<dbReference type="SUPFAM" id="SSF88713">
    <property type="entry name" value="Glycoside hydrolase/deacetylase"/>
    <property type="match status" value="1"/>
</dbReference>
<sequence>MPKYAIINADDFGLAPGINRGIIEAYRAGGITSTTLMVNMPGFQDAVQLMRSVPCPGVGLHFNLTYGTPISPPYLVPSLVLPDGRFRNNIVQDGIRDEREIELELEAQWNKFIATGFRPTHLDSHHLLHQSFPAVFRKMARLAVRESIPLRRVQAEHAAAAPAPLTTDFVLLDSYPRPDGLYKLLQYLHTLPEGTTEIMCHPGYVDSTLLSISKWIEIREAELDVFKNPAIAQTMRELDIIPLHYGQLTGEMNFAVVPPAPPELPEEVPAVRPRKKKAASRLRIRGKRRKKRAAFSKRAARSNSVKSGGRARSRHKSKRSAA</sequence>
<evidence type="ECO:0000256" key="1">
    <source>
        <dbReference type="ARBA" id="ARBA00001946"/>
    </source>
</evidence>
<keyword evidence="2" id="KW-0479">Metal-binding</keyword>
<dbReference type="OrthoDB" id="9774177at2"/>
<evidence type="ECO:0000313" key="7">
    <source>
        <dbReference type="EMBL" id="TBL81704.1"/>
    </source>
</evidence>